<dbReference type="PANTHER" id="PTHR46910">
    <property type="entry name" value="TRANSCRIPTION FACTOR PDR1"/>
    <property type="match status" value="1"/>
</dbReference>
<proteinExistence type="predicted"/>
<dbReference type="GO" id="GO:0003677">
    <property type="term" value="F:DNA binding"/>
    <property type="evidence" value="ECO:0007669"/>
    <property type="project" value="UniProtKB-KW"/>
</dbReference>
<dbReference type="GO" id="GO:0008270">
    <property type="term" value="F:zinc ion binding"/>
    <property type="evidence" value="ECO:0007669"/>
    <property type="project" value="InterPro"/>
</dbReference>
<evidence type="ECO:0000256" key="4">
    <source>
        <dbReference type="ARBA" id="ARBA00023242"/>
    </source>
</evidence>
<organism evidence="6 7">
    <name type="scientific">Collybiopsis luxurians FD-317 M1</name>
    <dbReference type="NCBI Taxonomy" id="944289"/>
    <lineage>
        <taxon>Eukaryota</taxon>
        <taxon>Fungi</taxon>
        <taxon>Dikarya</taxon>
        <taxon>Basidiomycota</taxon>
        <taxon>Agaricomycotina</taxon>
        <taxon>Agaricomycetes</taxon>
        <taxon>Agaricomycetidae</taxon>
        <taxon>Agaricales</taxon>
        <taxon>Marasmiineae</taxon>
        <taxon>Omphalotaceae</taxon>
        <taxon>Collybiopsis</taxon>
        <taxon>Collybiopsis luxurians</taxon>
    </lineage>
</organism>
<protein>
    <recommendedName>
        <fullName evidence="5">Xylanolytic transcriptional activator regulatory domain-containing protein</fullName>
    </recommendedName>
</protein>
<dbReference type="Proteomes" id="UP000053593">
    <property type="component" value="Unassembled WGS sequence"/>
</dbReference>
<comment type="subcellular location">
    <subcellularLocation>
        <location evidence="1">Nucleus</location>
    </subcellularLocation>
</comment>
<evidence type="ECO:0000259" key="5">
    <source>
        <dbReference type="Pfam" id="PF04082"/>
    </source>
</evidence>
<reference evidence="6 7" key="1">
    <citation type="submission" date="2014-04" db="EMBL/GenBank/DDBJ databases">
        <title>Evolutionary Origins and Diversification of the Mycorrhizal Mutualists.</title>
        <authorList>
            <consortium name="DOE Joint Genome Institute"/>
            <consortium name="Mycorrhizal Genomics Consortium"/>
            <person name="Kohler A."/>
            <person name="Kuo A."/>
            <person name="Nagy L.G."/>
            <person name="Floudas D."/>
            <person name="Copeland A."/>
            <person name="Barry K.W."/>
            <person name="Cichocki N."/>
            <person name="Veneault-Fourrey C."/>
            <person name="LaButti K."/>
            <person name="Lindquist E.A."/>
            <person name="Lipzen A."/>
            <person name="Lundell T."/>
            <person name="Morin E."/>
            <person name="Murat C."/>
            <person name="Riley R."/>
            <person name="Ohm R."/>
            <person name="Sun H."/>
            <person name="Tunlid A."/>
            <person name="Henrissat B."/>
            <person name="Grigoriev I.V."/>
            <person name="Hibbett D.S."/>
            <person name="Martin F."/>
        </authorList>
    </citation>
    <scope>NUCLEOTIDE SEQUENCE [LARGE SCALE GENOMIC DNA]</scope>
    <source>
        <strain evidence="6 7">FD-317 M1</strain>
    </source>
</reference>
<dbReference type="InterPro" id="IPR050987">
    <property type="entry name" value="AtrR-like"/>
</dbReference>
<dbReference type="GO" id="GO:0006351">
    <property type="term" value="P:DNA-templated transcription"/>
    <property type="evidence" value="ECO:0007669"/>
    <property type="project" value="InterPro"/>
</dbReference>
<keyword evidence="7" id="KW-1185">Reference proteome</keyword>
<keyword evidence="2" id="KW-0479">Metal-binding</keyword>
<feature type="domain" description="Xylanolytic transcriptional activator regulatory" evidence="5">
    <location>
        <begin position="58"/>
        <end position="205"/>
    </location>
</feature>
<dbReference type="CDD" id="cd12148">
    <property type="entry name" value="fungal_TF_MHR"/>
    <property type="match status" value="1"/>
</dbReference>
<dbReference type="PANTHER" id="PTHR46910:SF3">
    <property type="entry name" value="HALOTOLERANCE PROTEIN 9-RELATED"/>
    <property type="match status" value="1"/>
</dbReference>
<dbReference type="OrthoDB" id="4456959at2759"/>
<evidence type="ECO:0000256" key="2">
    <source>
        <dbReference type="ARBA" id="ARBA00022723"/>
    </source>
</evidence>
<evidence type="ECO:0000313" key="7">
    <source>
        <dbReference type="Proteomes" id="UP000053593"/>
    </source>
</evidence>
<evidence type="ECO:0000313" key="6">
    <source>
        <dbReference type="EMBL" id="KIK64092.1"/>
    </source>
</evidence>
<gene>
    <name evidence="6" type="ORF">GYMLUDRAFT_161476</name>
</gene>
<name>A0A0D0CWC1_9AGAR</name>
<keyword evidence="3" id="KW-0238">DNA-binding</keyword>
<dbReference type="Pfam" id="PF04082">
    <property type="entry name" value="Fungal_trans"/>
    <property type="match status" value="1"/>
</dbReference>
<dbReference type="AlphaFoldDB" id="A0A0D0CWC1"/>
<dbReference type="HOGENOM" id="CLU_006019_3_0_1"/>
<accession>A0A0D0CWC1</accession>
<sequence length="348" mass="40330">MLLQTALDIRDEIGGGTISIGTRRPEFWNIAPFHRFRSPPEEPPYEFPEDDLLRKLVDVYFSSFHPVYPLLHRPSFERQVYVERLHLSNQRFGAVLLAVCAVASRYTEDPRVLSEGTQEPRSAGWKYISQIRLFKTSNTDVSTLFDIQVYSLAVTFLFPTPLGDIGWLLSSFGIRCAQEYGAHRKGKAIKPGLTRMEEQLWKRAFDTELPPECDDEYWEIPSNPELEFIQPIGKISHMSYWHHFQKLLRVAGLIKDHLFTTRKATPWLDNSPDLNEKLVMELDSALNSWRDELPEHRKSSHVINDRFAHKFVSQMGSSPHRRCPIFTDSHDAFKFLCKFTACSLFLVV</sequence>
<dbReference type="InterPro" id="IPR007219">
    <property type="entry name" value="XnlR_reg_dom"/>
</dbReference>
<dbReference type="GO" id="GO:0003700">
    <property type="term" value="F:DNA-binding transcription factor activity"/>
    <property type="evidence" value="ECO:0007669"/>
    <property type="project" value="InterPro"/>
</dbReference>
<dbReference type="EMBL" id="KN834762">
    <property type="protein sequence ID" value="KIK64092.1"/>
    <property type="molecule type" value="Genomic_DNA"/>
</dbReference>
<dbReference type="GO" id="GO:0005634">
    <property type="term" value="C:nucleus"/>
    <property type="evidence" value="ECO:0007669"/>
    <property type="project" value="UniProtKB-SubCell"/>
</dbReference>
<evidence type="ECO:0000256" key="1">
    <source>
        <dbReference type="ARBA" id="ARBA00004123"/>
    </source>
</evidence>
<evidence type="ECO:0000256" key="3">
    <source>
        <dbReference type="ARBA" id="ARBA00023125"/>
    </source>
</evidence>
<keyword evidence="4" id="KW-0539">Nucleus</keyword>